<dbReference type="AlphaFoldDB" id="A0A1X9LPV4"/>
<dbReference type="GO" id="GO:0009298">
    <property type="term" value="P:GDP-mannose biosynthetic process"/>
    <property type="evidence" value="ECO:0007669"/>
    <property type="project" value="InterPro"/>
</dbReference>
<proteinExistence type="inferred from homology"/>
<feature type="binding site" evidence="8">
    <location>
        <position position="274"/>
    </location>
    <ligand>
        <name>Zn(2+)</name>
        <dbReference type="ChEBI" id="CHEBI:29105"/>
    </ligand>
</feature>
<evidence type="ECO:0000313" key="10">
    <source>
        <dbReference type="Proteomes" id="UP000192775"/>
    </source>
</evidence>
<dbReference type="Proteomes" id="UP000192775">
    <property type="component" value="Chromosome"/>
</dbReference>
<dbReference type="InterPro" id="IPR016305">
    <property type="entry name" value="Mannose-6-P_Isomerase"/>
</dbReference>
<dbReference type="RefSeq" id="WP_085020119.1">
    <property type="nucleotide sequence ID" value="NZ_BMHD01000001.1"/>
</dbReference>
<evidence type="ECO:0000313" key="9">
    <source>
        <dbReference type="EMBL" id="ARJ05981.1"/>
    </source>
</evidence>
<name>A0A1X9LPV4_9MICO</name>
<dbReference type="GO" id="GO:0005829">
    <property type="term" value="C:cytosol"/>
    <property type="evidence" value="ECO:0007669"/>
    <property type="project" value="TreeGrafter"/>
</dbReference>
<dbReference type="KEGG" id="cphy:B5808_12665"/>
<dbReference type="GO" id="GO:0004476">
    <property type="term" value="F:mannose-6-phosphate isomerase activity"/>
    <property type="evidence" value="ECO:0007669"/>
    <property type="project" value="UniProtKB-EC"/>
</dbReference>
<dbReference type="EMBL" id="CP020715">
    <property type="protein sequence ID" value="ARJ05981.1"/>
    <property type="molecule type" value="Genomic_DNA"/>
</dbReference>
<dbReference type="InterPro" id="IPR014710">
    <property type="entry name" value="RmlC-like_jellyroll"/>
</dbReference>
<dbReference type="EC" id="5.3.1.8" evidence="3"/>
<dbReference type="PANTHER" id="PTHR10309">
    <property type="entry name" value="MANNOSE-6-PHOSPHATE ISOMERASE"/>
    <property type="match status" value="1"/>
</dbReference>
<feature type="binding site" evidence="8">
    <location>
        <position position="125"/>
    </location>
    <ligand>
        <name>Zn(2+)</name>
        <dbReference type="ChEBI" id="CHEBI:29105"/>
    </ligand>
</feature>
<evidence type="ECO:0000256" key="6">
    <source>
        <dbReference type="ARBA" id="ARBA00023235"/>
    </source>
</evidence>
<gene>
    <name evidence="9" type="ORF">B5808_12665</name>
</gene>
<dbReference type="CDD" id="cd07011">
    <property type="entry name" value="cupin_PMI_type_I_N"/>
    <property type="match status" value="1"/>
</dbReference>
<comment type="similarity">
    <text evidence="2">Belongs to the mannose-6-phosphate isomerase type 1 family.</text>
</comment>
<dbReference type="SUPFAM" id="SSF51182">
    <property type="entry name" value="RmlC-like cupins"/>
    <property type="match status" value="1"/>
</dbReference>
<feature type="binding site" evidence="8">
    <location>
        <position position="88"/>
    </location>
    <ligand>
        <name>Zn(2+)</name>
        <dbReference type="ChEBI" id="CHEBI:29105"/>
    </ligand>
</feature>
<reference evidence="9 10" key="1">
    <citation type="submission" date="2017-04" db="EMBL/GenBank/DDBJ databases">
        <authorList>
            <person name="Afonso C.L."/>
            <person name="Miller P.J."/>
            <person name="Scott M.A."/>
            <person name="Spackman E."/>
            <person name="Goraichik I."/>
            <person name="Dimitrov K.M."/>
            <person name="Suarez D.L."/>
            <person name="Swayne D.E."/>
        </authorList>
    </citation>
    <scope>NUCLEOTIDE SEQUENCE [LARGE SCALE GENOMIC DNA]</scope>
    <source>
        <strain evidence="10">XA(T)</strain>
    </source>
</reference>
<protein>
    <recommendedName>
        <fullName evidence="3">mannose-6-phosphate isomerase</fullName>
        <ecNumber evidence="3">5.3.1.8</ecNumber>
    </recommendedName>
</protein>
<dbReference type="Gene3D" id="2.60.120.10">
    <property type="entry name" value="Jelly Rolls"/>
    <property type="match status" value="2"/>
</dbReference>
<accession>A0A1X9LPV4</accession>
<dbReference type="PIRSF" id="PIRSF001480">
    <property type="entry name" value="Mannose-6-phosphate_isomerase"/>
    <property type="match status" value="1"/>
</dbReference>
<dbReference type="Gene3D" id="1.10.441.10">
    <property type="entry name" value="Phosphomannose Isomerase, domain 2"/>
    <property type="match status" value="1"/>
</dbReference>
<keyword evidence="6 9" id="KW-0413">Isomerase</keyword>
<dbReference type="PRINTS" id="PR00714">
    <property type="entry name" value="MAN6PISMRASE"/>
</dbReference>
<keyword evidence="4 8" id="KW-0479">Metal-binding</keyword>
<organism evidence="9 10">
    <name type="scientific">Cnuibacter physcomitrellae</name>
    <dbReference type="NCBI Taxonomy" id="1619308"/>
    <lineage>
        <taxon>Bacteria</taxon>
        <taxon>Bacillati</taxon>
        <taxon>Actinomycetota</taxon>
        <taxon>Actinomycetes</taxon>
        <taxon>Micrococcales</taxon>
        <taxon>Microbacteriaceae</taxon>
        <taxon>Cnuibacter</taxon>
    </lineage>
</organism>
<evidence type="ECO:0000256" key="4">
    <source>
        <dbReference type="ARBA" id="ARBA00022723"/>
    </source>
</evidence>
<dbReference type="Pfam" id="PF20511">
    <property type="entry name" value="PMI_typeI_cat"/>
    <property type="match status" value="1"/>
</dbReference>
<dbReference type="InterPro" id="IPR011051">
    <property type="entry name" value="RmlC_Cupin_sf"/>
</dbReference>
<dbReference type="STRING" id="1619308.B5808_12665"/>
<evidence type="ECO:0000256" key="5">
    <source>
        <dbReference type="ARBA" id="ARBA00022833"/>
    </source>
</evidence>
<dbReference type="PANTHER" id="PTHR10309:SF0">
    <property type="entry name" value="MANNOSE-6-PHOSPHATE ISOMERASE"/>
    <property type="match status" value="1"/>
</dbReference>
<evidence type="ECO:0000256" key="1">
    <source>
        <dbReference type="ARBA" id="ARBA00000757"/>
    </source>
</evidence>
<comment type="catalytic activity">
    <reaction evidence="1">
        <text>D-mannose 6-phosphate = D-fructose 6-phosphate</text>
        <dbReference type="Rhea" id="RHEA:12356"/>
        <dbReference type="ChEBI" id="CHEBI:58735"/>
        <dbReference type="ChEBI" id="CHEBI:61527"/>
        <dbReference type="EC" id="5.3.1.8"/>
    </reaction>
</comment>
<dbReference type="GO" id="GO:0008270">
    <property type="term" value="F:zinc ion binding"/>
    <property type="evidence" value="ECO:0007669"/>
    <property type="project" value="InterPro"/>
</dbReference>
<comment type="cofactor">
    <cofactor evidence="8">
        <name>Zn(2+)</name>
        <dbReference type="ChEBI" id="CHEBI:29105"/>
    </cofactor>
    <text evidence="8">Binds 1 zinc ion per subunit.</text>
</comment>
<evidence type="ECO:0000256" key="2">
    <source>
        <dbReference type="ARBA" id="ARBA00010772"/>
    </source>
</evidence>
<evidence type="ECO:0000256" key="7">
    <source>
        <dbReference type="PIRSR" id="PIRSR001480-1"/>
    </source>
</evidence>
<keyword evidence="10" id="KW-1185">Reference proteome</keyword>
<sequence>MFVEITNTPRDYAWGSETAIPDLLGSPRTGDPQAELWLGTHPSNPSRVVHPDAVGGAADLAELLRREGQPPLPFLLKVLAAERPLSLQAHPTPERAREGFERENAAGVPIDAPHRNYRDASHKPEIIVALSPTFDALCGFRPVEEVRDIVNLFVTIDSARSAPSWDVLGRLVHYLEDSQAIGRPDAEVLQRAFEWLVAGGPEVEELVSLVVLLAEMALHPAHAHMTEPYTKAVETVVRLGEEYPGDPGIVVSLLLNRVTLTAGQSLFLPAGNIHAYLSGLGIEVMASSDNVLRGGLTPKHVDVAELLEVLEFGVLPVPYLEPAHPAPGLSVFAPPVPDFELVRADLDGEAGPSSAEYEPAGGAIVLCTSGAASIAGAHGSITLVRGQAAYVSADEGSLTLAGTATLFLAAPSRTAG</sequence>
<feature type="binding site" evidence="8">
    <location>
        <position position="90"/>
    </location>
    <ligand>
        <name>Zn(2+)</name>
        <dbReference type="ChEBI" id="CHEBI:29105"/>
    </ligand>
</feature>
<feature type="active site" evidence="7">
    <location>
        <position position="293"/>
    </location>
</feature>
<evidence type="ECO:0000256" key="8">
    <source>
        <dbReference type="PIRSR" id="PIRSR001480-2"/>
    </source>
</evidence>
<dbReference type="NCBIfam" id="TIGR00218">
    <property type="entry name" value="manA"/>
    <property type="match status" value="1"/>
</dbReference>
<evidence type="ECO:0000256" key="3">
    <source>
        <dbReference type="ARBA" id="ARBA00011956"/>
    </source>
</evidence>
<dbReference type="InterPro" id="IPR001250">
    <property type="entry name" value="Man6P_Isoase-1"/>
</dbReference>
<dbReference type="InterPro" id="IPR046457">
    <property type="entry name" value="PMI_typeI_cat"/>
</dbReference>
<dbReference type="GO" id="GO:0005975">
    <property type="term" value="P:carbohydrate metabolic process"/>
    <property type="evidence" value="ECO:0007669"/>
    <property type="project" value="InterPro"/>
</dbReference>
<keyword evidence="5 8" id="KW-0862">Zinc</keyword>